<evidence type="ECO:0000313" key="1">
    <source>
        <dbReference type="EMBL" id="KAJ9057720.1"/>
    </source>
</evidence>
<evidence type="ECO:0000313" key="2">
    <source>
        <dbReference type="Proteomes" id="UP001165960"/>
    </source>
</evidence>
<reference evidence="1" key="1">
    <citation type="submission" date="2022-04" db="EMBL/GenBank/DDBJ databases">
        <title>Genome of the entomopathogenic fungus Entomophthora muscae.</title>
        <authorList>
            <person name="Elya C."/>
            <person name="Lovett B.R."/>
            <person name="Lee E."/>
            <person name="Macias A.M."/>
            <person name="Hajek A.E."/>
            <person name="De Bivort B.L."/>
            <person name="Kasson M.T."/>
            <person name="De Fine Licht H.H."/>
            <person name="Stajich J.E."/>
        </authorList>
    </citation>
    <scope>NUCLEOTIDE SEQUENCE</scope>
    <source>
        <strain evidence="1">Berkeley</strain>
    </source>
</reference>
<protein>
    <submittedName>
        <fullName evidence="1">Uncharacterized protein</fullName>
    </submittedName>
</protein>
<dbReference type="EMBL" id="QTSX02005771">
    <property type="protein sequence ID" value="KAJ9057720.1"/>
    <property type="molecule type" value="Genomic_DNA"/>
</dbReference>
<name>A0ACC2S5Y4_9FUNG</name>
<dbReference type="Proteomes" id="UP001165960">
    <property type="component" value="Unassembled WGS sequence"/>
</dbReference>
<comment type="caution">
    <text evidence="1">The sequence shown here is derived from an EMBL/GenBank/DDBJ whole genome shotgun (WGS) entry which is preliminary data.</text>
</comment>
<sequence length="196" mass="21124">MRFISLVFGSVSCVELMVVSPWADTVWKSGQEAVISFEVKPSKPDVKMDMISAELMSGDPLDGLTVSTIANDIPITHTNVAWTVPDFPMNSDYFIRIGNGEEWYFSHTFTIQGNGKTPLPSKPTPILDNNSLQYSSEESITPSKAKIEANSTLTESNDKPSNATKGSKSADDSKSSAALKSLVPGTAILLSAFLSL</sequence>
<organism evidence="1 2">
    <name type="scientific">Entomophthora muscae</name>
    <dbReference type="NCBI Taxonomy" id="34485"/>
    <lineage>
        <taxon>Eukaryota</taxon>
        <taxon>Fungi</taxon>
        <taxon>Fungi incertae sedis</taxon>
        <taxon>Zoopagomycota</taxon>
        <taxon>Entomophthoromycotina</taxon>
        <taxon>Entomophthoromycetes</taxon>
        <taxon>Entomophthorales</taxon>
        <taxon>Entomophthoraceae</taxon>
        <taxon>Entomophthora</taxon>
    </lineage>
</organism>
<keyword evidence="2" id="KW-1185">Reference proteome</keyword>
<proteinExistence type="predicted"/>
<gene>
    <name evidence="1" type="ORF">DSO57_1019937</name>
</gene>
<accession>A0ACC2S5Y4</accession>